<reference evidence="2 3" key="1">
    <citation type="journal article" date="2015" name="Nature">
        <title>rRNA introns, odd ribosomes, and small enigmatic genomes across a large radiation of phyla.</title>
        <authorList>
            <person name="Brown C.T."/>
            <person name="Hug L.A."/>
            <person name="Thomas B.C."/>
            <person name="Sharon I."/>
            <person name="Castelle C.J."/>
            <person name="Singh A."/>
            <person name="Wilkins M.J."/>
            <person name="Williams K.H."/>
            <person name="Banfield J.F."/>
        </authorList>
    </citation>
    <scope>NUCLEOTIDE SEQUENCE [LARGE SCALE GENOMIC DNA]</scope>
</reference>
<dbReference type="AlphaFoldDB" id="A0A0G0RMK3"/>
<organism evidence="2 3">
    <name type="scientific">Candidatus Curtissbacteria bacterium GW2011_GWA1_40_16</name>
    <dbReference type="NCBI Taxonomy" id="1618405"/>
    <lineage>
        <taxon>Bacteria</taxon>
        <taxon>Candidatus Curtissiibacteriota</taxon>
    </lineage>
</organism>
<name>A0A0G0RMK3_9BACT</name>
<comment type="caution">
    <text evidence="2">The sequence shown here is derived from an EMBL/GenBank/DDBJ whole genome shotgun (WGS) entry which is preliminary data.</text>
</comment>
<accession>A0A0G0RMK3</accession>
<evidence type="ECO:0000256" key="1">
    <source>
        <dbReference type="SAM" id="Coils"/>
    </source>
</evidence>
<keyword evidence="1" id="KW-0175">Coiled coil</keyword>
<protein>
    <submittedName>
        <fullName evidence="2">Transcriptional regulator, AbrB family</fullName>
    </submittedName>
</protein>
<gene>
    <name evidence="2" type="ORF">UT84_C0003G0086</name>
</gene>
<proteinExistence type="predicted"/>
<evidence type="ECO:0000313" key="3">
    <source>
        <dbReference type="Proteomes" id="UP000034531"/>
    </source>
</evidence>
<evidence type="ECO:0000313" key="2">
    <source>
        <dbReference type="EMBL" id="KKR51091.1"/>
    </source>
</evidence>
<dbReference type="EMBL" id="LBYI01000003">
    <property type="protein sequence ID" value="KKR51091.1"/>
    <property type="molecule type" value="Genomic_DNA"/>
</dbReference>
<dbReference type="Proteomes" id="UP000034531">
    <property type="component" value="Unassembled WGS sequence"/>
</dbReference>
<feature type="coiled-coil region" evidence="1">
    <location>
        <begin position="30"/>
        <end position="57"/>
    </location>
</feature>
<sequence>MLSMRKLCIGQGCRALRLWYNLFMDQIVIHANIVKKVEKLSRELEAVRKEIKKAVRISKSQAWFWSKSWQAKEKAADRSIKEGKTKTFSSMDRLISDLHQ</sequence>